<gene>
    <name evidence="7" type="primary">yxeM</name>
    <name evidence="7" type="ORF">EHSB41UT_03604</name>
</gene>
<dbReference type="AlphaFoldDB" id="A0A1X7ANG7"/>
<feature type="domain" description="Solute-binding protein family 3/N-terminal" evidence="6">
    <location>
        <begin position="42"/>
        <end position="263"/>
    </location>
</feature>
<dbReference type="PANTHER" id="PTHR35936:SF19">
    <property type="entry name" value="AMINO-ACID-BINDING PROTEIN YXEM-RELATED"/>
    <property type="match status" value="1"/>
</dbReference>
<dbReference type="CDD" id="cd13709">
    <property type="entry name" value="PBP2_YxeM"/>
    <property type="match status" value="1"/>
</dbReference>
<comment type="subcellular location">
    <subcellularLocation>
        <location evidence="1">Cell envelope</location>
    </subcellularLocation>
</comment>
<dbReference type="SMART" id="SM00062">
    <property type="entry name" value="PBPb"/>
    <property type="match status" value="1"/>
</dbReference>
<dbReference type="InterPro" id="IPR018313">
    <property type="entry name" value="SBP_3_CS"/>
</dbReference>
<evidence type="ECO:0000256" key="4">
    <source>
        <dbReference type="RuleBase" id="RU003744"/>
    </source>
</evidence>
<dbReference type="PANTHER" id="PTHR35936">
    <property type="entry name" value="MEMBRANE-BOUND LYTIC MUREIN TRANSGLYCOSYLASE F"/>
    <property type="match status" value="1"/>
</dbReference>
<sequence>MLRRMSRVALSVVLAGALAACSQQESSSATAQTENAPAAQEGVKVGMSGSYYPFTFVEQGELQGFEVDIWNELGKRLDRPVEFVTAPFSGLFGMLESQRVDTISNQITVTEARLEKYNFATPYVYDGAQITVNNQTMDIHSLEDLKGKTVAVNLGTNFENLIRAFDSEGQITVKTYDTGIEHEVALGRVDAFIMDRLSAAELVKKSGLPLKPAGQPFEVITNAMPFLKTEDADALRIEVDAALQAMREDGTLANISQKWFGTDVTRN</sequence>
<dbReference type="Gene3D" id="3.40.190.10">
    <property type="entry name" value="Periplasmic binding protein-like II"/>
    <property type="match status" value="2"/>
</dbReference>
<evidence type="ECO:0000259" key="6">
    <source>
        <dbReference type="SMART" id="SM00062"/>
    </source>
</evidence>
<evidence type="ECO:0000313" key="8">
    <source>
        <dbReference type="Proteomes" id="UP000196573"/>
    </source>
</evidence>
<keyword evidence="8" id="KW-1185">Reference proteome</keyword>
<dbReference type="PROSITE" id="PS01039">
    <property type="entry name" value="SBP_BACTERIAL_3"/>
    <property type="match status" value="1"/>
</dbReference>
<dbReference type="SUPFAM" id="SSF53850">
    <property type="entry name" value="Periplasmic binding protein-like II"/>
    <property type="match status" value="1"/>
</dbReference>
<dbReference type="InterPro" id="IPR001638">
    <property type="entry name" value="Solute-binding_3/MltF_N"/>
</dbReference>
<protein>
    <submittedName>
        <fullName evidence="7">Putative amino-acid-binding protein YxeM</fullName>
    </submittedName>
</protein>
<feature type="signal peptide" evidence="5">
    <location>
        <begin position="1"/>
        <end position="31"/>
    </location>
</feature>
<dbReference type="Proteomes" id="UP000196573">
    <property type="component" value="Unassembled WGS sequence"/>
</dbReference>
<keyword evidence="3 5" id="KW-0732">Signal</keyword>
<dbReference type="RefSeq" id="WP_207626696.1">
    <property type="nucleotide sequence ID" value="NZ_CBCSCN010000011.1"/>
</dbReference>
<dbReference type="GO" id="GO:0030313">
    <property type="term" value="C:cell envelope"/>
    <property type="evidence" value="ECO:0007669"/>
    <property type="project" value="UniProtKB-SubCell"/>
</dbReference>
<dbReference type="EMBL" id="FWPT01000009">
    <property type="protein sequence ID" value="SMA49815.1"/>
    <property type="molecule type" value="Genomic_DNA"/>
</dbReference>
<feature type="chain" id="PRO_5012123452" evidence="5">
    <location>
        <begin position="32"/>
        <end position="267"/>
    </location>
</feature>
<evidence type="ECO:0000256" key="1">
    <source>
        <dbReference type="ARBA" id="ARBA00004196"/>
    </source>
</evidence>
<evidence type="ECO:0000313" key="7">
    <source>
        <dbReference type="EMBL" id="SMA49815.1"/>
    </source>
</evidence>
<dbReference type="Pfam" id="PF00497">
    <property type="entry name" value="SBP_bac_3"/>
    <property type="match status" value="1"/>
</dbReference>
<dbReference type="PROSITE" id="PS51257">
    <property type="entry name" value="PROKAR_LIPOPROTEIN"/>
    <property type="match status" value="1"/>
</dbReference>
<evidence type="ECO:0000256" key="5">
    <source>
        <dbReference type="SAM" id="SignalP"/>
    </source>
</evidence>
<evidence type="ECO:0000256" key="2">
    <source>
        <dbReference type="ARBA" id="ARBA00010333"/>
    </source>
</evidence>
<name>A0A1X7ANG7_9GAMM</name>
<reference evidence="7 8" key="1">
    <citation type="submission" date="2017-03" db="EMBL/GenBank/DDBJ databases">
        <authorList>
            <person name="Afonso C.L."/>
            <person name="Miller P.J."/>
            <person name="Scott M.A."/>
            <person name="Spackman E."/>
            <person name="Goraichik I."/>
            <person name="Dimitrov K.M."/>
            <person name="Suarez D.L."/>
            <person name="Swayne D.E."/>
        </authorList>
    </citation>
    <scope>NUCLEOTIDE SEQUENCE [LARGE SCALE GENOMIC DNA]</scope>
    <source>
        <strain evidence="7">SB41UT1</strain>
    </source>
</reference>
<organism evidence="7 8">
    <name type="scientific">Parendozoicomonas haliclonae</name>
    <dbReference type="NCBI Taxonomy" id="1960125"/>
    <lineage>
        <taxon>Bacteria</taxon>
        <taxon>Pseudomonadati</taxon>
        <taxon>Pseudomonadota</taxon>
        <taxon>Gammaproteobacteria</taxon>
        <taxon>Oceanospirillales</taxon>
        <taxon>Endozoicomonadaceae</taxon>
        <taxon>Parendozoicomonas</taxon>
    </lineage>
</organism>
<proteinExistence type="inferred from homology"/>
<evidence type="ECO:0000256" key="3">
    <source>
        <dbReference type="ARBA" id="ARBA00022729"/>
    </source>
</evidence>
<comment type="similarity">
    <text evidence="2 4">Belongs to the bacterial solute-binding protein 3 family.</text>
</comment>
<accession>A0A1X7ANG7</accession>